<keyword evidence="2" id="KW-0472">Membrane</keyword>
<keyword evidence="4" id="KW-1185">Reference proteome</keyword>
<feature type="region of interest" description="Disordered" evidence="1">
    <location>
        <begin position="1"/>
        <end position="34"/>
    </location>
</feature>
<reference evidence="3 4" key="1">
    <citation type="submission" date="2014-02" db="EMBL/GenBank/DDBJ databases">
        <title>The genome sequence of Colletotrichum fioriniae PJ7.</title>
        <authorList>
            <person name="Baroncelli R."/>
            <person name="Thon M.R."/>
        </authorList>
    </citation>
    <scope>NUCLEOTIDE SEQUENCE [LARGE SCALE GENOMIC DNA]</scope>
    <source>
        <strain evidence="3 4">PJ7</strain>
    </source>
</reference>
<protein>
    <recommendedName>
        <fullName evidence="5">Apple domain-containing protein</fullName>
    </recommendedName>
</protein>
<name>A0A010Q4H3_9PEZI</name>
<keyword evidence="2" id="KW-1133">Transmembrane helix</keyword>
<dbReference type="KEGG" id="cfj:CFIO01_05427"/>
<evidence type="ECO:0000256" key="2">
    <source>
        <dbReference type="SAM" id="Phobius"/>
    </source>
</evidence>
<evidence type="ECO:0008006" key="5">
    <source>
        <dbReference type="Google" id="ProtNLM"/>
    </source>
</evidence>
<dbReference type="AlphaFoldDB" id="A0A010Q4H3"/>
<feature type="transmembrane region" description="Helical" evidence="2">
    <location>
        <begin position="117"/>
        <end position="141"/>
    </location>
</feature>
<dbReference type="eggNOG" id="ENOG502SWYF">
    <property type="taxonomic scope" value="Eukaryota"/>
</dbReference>
<sequence>MMNDRPPPPDEPDPIVPRDLKAKRTVPSPRKAATIRSAKGSIFGKASIPSVYWAGDDPTPMNNEEFTFYREDTPPLPEGAGGDKAARSRGYRQSVFDHDEEDSDRKRKRKCCGMTMWVFWLLVALIIAVVLGVGIGVGVGIGANQKSDQSAATTRYVLLLLLNFDMRVDLSINKALLSSSTSMPTPTTGASSTSTTMIVPTMSSSSSMPRSSSDATATETSSTTIPTSVTSTSTSTPSPTATSSGNAICPDADNTVYNVIGSDKRFLRVCGVDYSGDDGAIDMSNTQASTMGDCMEICAKSAQCAGVSWGNVMINGAAELRCWLKRDLKKSHAAVENWNFAVLL</sequence>
<comment type="caution">
    <text evidence="3">The sequence shown here is derived from an EMBL/GenBank/DDBJ whole genome shotgun (WGS) entry which is preliminary data.</text>
</comment>
<organism evidence="3 4">
    <name type="scientific">Colletotrichum fioriniae PJ7</name>
    <dbReference type="NCBI Taxonomy" id="1445577"/>
    <lineage>
        <taxon>Eukaryota</taxon>
        <taxon>Fungi</taxon>
        <taxon>Dikarya</taxon>
        <taxon>Ascomycota</taxon>
        <taxon>Pezizomycotina</taxon>
        <taxon>Sordariomycetes</taxon>
        <taxon>Hypocreomycetidae</taxon>
        <taxon>Glomerellales</taxon>
        <taxon>Glomerellaceae</taxon>
        <taxon>Colletotrichum</taxon>
        <taxon>Colletotrichum acutatum species complex</taxon>
    </lineage>
</organism>
<dbReference type="STRING" id="1445577.A0A010Q4H3"/>
<dbReference type="EMBL" id="JARH01000945">
    <property type="protein sequence ID" value="EXF74757.1"/>
    <property type="molecule type" value="Genomic_DNA"/>
</dbReference>
<accession>A0A010Q4H3</accession>
<feature type="region of interest" description="Disordered" evidence="1">
    <location>
        <begin position="180"/>
        <end position="247"/>
    </location>
</feature>
<dbReference type="HOGENOM" id="CLU_062451_1_0_1"/>
<gene>
    <name evidence="3" type="ORF">CFIO01_05427</name>
</gene>
<feature type="compositionally biased region" description="Low complexity" evidence="1">
    <location>
        <begin position="180"/>
        <end position="244"/>
    </location>
</feature>
<dbReference type="Proteomes" id="UP000020467">
    <property type="component" value="Unassembled WGS sequence"/>
</dbReference>
<evidence type="ECO:0000313" key="3">
    <source>
        <dbReference type="EMBL" id="EXF74757.1"/>
    </source>
</evidence>
<feature type="region of interest" description="Disordered" evidence="1">
    <location>
        <begin position="71"/>
        <end position="107"/>
    </location>
</feature>
<dbReference type="Gene3D" id="3.50.4.10">
    <property type="entry name" value="Hepatocyte Growth Factor"/>
    <property type="match status" value="1"/>
</dbReference>
<evidence type="ECO:0000313" key="4">
    <source>
        <dbReference type="Proteomes" id="UP000020467"/>
    </source>
</evidence>
<keyword evidence="2" id="KW-0812">Transmembrane</keyword>
<proteinExistence type="predicted"/>
<evidence type="ECO:0000256" key="1">
    <source>
        <dbReference type="SAM" id="MobiDB-lite"/>
    </source>
</evidence>
<dbReference type="OrthoDB" id="3499003at2759"/>